<dbReference type="PROSITE" id="PS00211">
    <property type="entry name" value="ABC_TRANSPORTER_1"/>
    <property type="match status" value="1"/>
</dbReference>
<feature type="transmembrane region" description="Helical" evidence="11">
    <location>
        <begin position="272"/>
        <end position="293"/>
    </location>
</feature>
<feature type="transmembrane region" description="Helical" evidence="11">
    <location>
        <begin position="168"/>
        <end position="187"/>
    </location>
</feature>
<keyword evidence="3" id="KW-1003">Cell membrane</keyword>
<dbReference type="CDD" id="cd18546">
    <property type="entry name" value="ABC_6TM_Rv0194_D2_like"/>
    <property type="match status" value="1"/>
</dbReference>
<keyword evidence="7 11" id="KW-1133">Transmembrane helix</keyword>
<evidence type="ECO:0000256" key="6">
    <source>
        <dbReference type="ARBA" id="ARBA00022840"/>
    </source>
</evidence>
<dbReference type="EMBL" id="CP013200">
    <property type="protein sequence ID" value="ALO68535.1"/>
    <property type="molecule type" value="Genomic_DNA"/>
</dbReference>
<gene>
    <name evidence="14" type="ORF">AS189_12650</name>
</gene>
<feature type="region of interest" description="Disordered" evidence="10">
    <location>
        <begin position="1"/>
        <end position="20"/>
    </location>
</feature>
<dbReference type="SMART" id="SM00382">
    <property type="entry name" value="AAA"/>
    <property type="match status" value="1"/>
</dbReference>
<evidence type="ECO:0000256" key="7">
    <source>
        <dbReference type="ARBA" id="ARBA00022989"/>
    </source>
</evidence>
<dbReference type="Pfam" id="PF00664">
    <property type="entry name" value="ABC_membrane"/>
    <property type="match status" value="1"/>
</dbReference>
<dbReference type="PANTHER" id="PTHR43394">
    <property type="entry name" value="ATP-DEPENDENT PERMEASE MDL1, MITOCHONDRIAL"/>
    <property type="match status" value="1"/>
</dbReference>
<evidence type="ECO:0000259" key="12">
    <source>
        <dbReference type="PROSITE" id="PS50893"/>
    </source>
</evidence>
<accession>A0A0S2M4Y4</accession>
<evidence type="ECO:0000313" key="14">
    <source>
        <dbReference type="EMBL" id="ALO68535.1"/>
    </source>
</evidence>
<dbReference type="SUPFAM" id="SSF52540">
    <property type="entry name" value="P-loop containing nucleoside triphosphate hydrolases"/>
    <property type="match status" value="1"/>
</dbReference>
<sequence length="633" mass="67204">MKTTKAAPQGTTDEDRVDLSREASRAVRRRSVKLLGALLRPVRLRFAITVALVVLSQAAKVAGPLLIAYGIDTALPALTTKPDSSALPLIITGGGYIVAALIGSWLTAAYLTATARLSQAMLLDLRIKVFRHTQRLSMEFHEQYTSGRIISRQTSDLEALRELLDSGISSLASGLVFMGLTAVSIFALDPITGLLVVASAVPMLLLSRWYQKRSQAAYRSSRVVSAALIVHFIETMTGIRAVKAFRREEENAAKYDALAEDYRRVTVRSINLNGVFQPGLVLIGNLAVAVVLLAGGFRVLGGALEVGALLALLLATKRFFQPVSQMAMFYNSFQSAQAALEKVSGLLEEVPTVRPPRHPRPLPAARGEIRFTGAEFRYATGPMVLPSLDLHIPAGQTVAVVGATGAGKSTLAKLLARFYDVSAGSLTLDGVELRELSTADLRRAVVMVTQEAFLFSGSVADNIALGNPGASRAQIEAAARDVGADEFIRALPEGYDTDVNKRGGRVSAGQRQLISFARAFLANPAVLILDEATSSLDIPSERLVQGGLQKLLGAAGAAETADVTGTKGLQNSEGGATGRTALIIAHRLSTVVMADRVLVVHEGRIVEDGSPAKLIAGGGRFAALHGAWQDSLV</sequence>
<feature type="transmembrane region" description="Helical" evidence="11">
    <location>
        <begin position="89"/>
        <end position="111"/>
    </location>
</feature>
<reference evidence="14 15" key="2">
    <citation type="journal article" date="2016" name="J. Biotechnol.">
        <title>Complete genome sequence of Arthrobacter alpinus ERGS4:06, a yellow pigmented bacterium tolerant to cold and radiations isolated from Sikkim Himalaya.</title>
        <authorList>
            <person name="Kumar R."/>
            <person name="Singh D."/>
            <person name="Swarnkar M.K."/>
            <person name="Singh A.K."/>
            <person name="Kumar S."/>
        </authorList>
    </citation>
    <scope>NUCLEOTIDE SEQUENCE [LARGE SCALE GENOMIC DNA]</scope>
    <source>
        <strain evidence="14 15">ERGS4:06</strain>
    </source>
</reference>
<dbReference type="InterPro" id="IPR011527">
    <property type="entry name" value="ABC1_TM_dom"/>
</dbReference>
<dbReference type="PROSITE" id="PS50893">
    <property type="entry name" value="ABC_TRANSPORTER_2"/>
    <property type="match status" value="1"/>
</dbReference>
<dbReference type="Pfam" id="PF00005">
    <property type="entry name" value="ABC_tran"/>
    <property type="match status" value="1"/>
</dbReference>
<dbReference type="SUPFAM" id="SSF90123">
    <property type="entry name" value="ABC transporter transmembrane region"/>
    <property type="match status" value="1"/>
</dbReference>
<keyword evidence="8 11" id="KW-0472">Membrane</keyword>
<protein>
    <submittedName>
        <fullName evidence="14">ABC transporter</fullName>
    </submittedName>
</protein>
<dbReference type="Proteomes" id="UP000059574">
    <property type="component" value="Chromosome"/>
</dbReference>
<evidence type="ECO:0000256" key="9">
    <source>
        <dbReference type="ARBA" id="ARBA00061644"/>
    </source>
</evidence>
<dbReference type="FunFam" id="3.40.50.300:FF:000299">
    <property type="entry name" value="ABC transporter ATP-binding protein/permease"/>
    <property type="match status" value="1"/>
</dbReference>
<feature type="transmembrane region" description="Helical" evidence="11">
    <location>
        <begin position="46"/>
        <end position="69"/>
    </location>
</feature>
<dbReference type="GO" id="GO:0016887">
    <property type="term" value="F:ATP hydrolysis activity"/>
    <property type="evidence" value="ECO:0007669"/>
    <property type="project" value="InterPro"/>
</dbReference>
<dbReference type="GO" id="GO:0005886">
    <property type="term" value="C:plasma membrane"/>
    <property type="evidence" value="ECO:0007669"/>
    <property type="project" value="UniProtKB-SubCell"/>
</dbReference>
<dbReference type="InterPro" id="IPR003593">
    <property type="entry name" value="AAA+_ATPase"/>
</dbReference>
<evidence type="ECO:0000256" key="8">
    <source>
        <dbReference type="ARBA" id="ARBA00023136"/>
    </source>
</evidence>
<dbReference type="InterPro" id="IPR003439">
    <property type="entry name" value="ABC_transporter-like_ATP-bd"/>
</dbReference>
<evidence type="ECO:0000256" key="11">
    <source>
        <dbReference type="SAM" id="Phobius"/>
    </source>
</evidence>
<reference evidence="15" key="1">
    <citation type="submission" date="2015-11" db="EMBL/GenBank/DDBJ databases">
        <authorList>
            <person name="Kumar R."/>
            <person name="Singh D."/>
            <person name="Swarnkar M.K."/>
            <person name="Singh A.K."/>
            <person name="Kumar S."/>
        </authorList>
    </citation>
    <scope>NUCLEOTIDE SEQUENCE [LARGE SCALE GENOMIC DNA]</scope>
    <source>
        <strain evidence="15">ERGS4:06</strain>
    </source>
</reference>
<feature type="transmembrane region" description="Helical" evidence="11">
    <location>
        <begin position="193"/>
        <end position="210"/>
    </location>
</feature>
<evidence type="ECO:0000313" key="15">
    <source>
        <dbReference type="Proteomes" id="UP000059574"/>
    </source>
</evidence>
<feature type="domain" description="ABC transporter" evidence="12">
    <location>
        <begin position="369"/>
        <end position="627"/>
    </location>
</feature>
<dbReference type="GO" id="GO:0005524">
    <property type="term" value="F:ATP binding"/>
    <property type="evidence" value="ECO:0007669"/>
    <property type="project" value="UniProtKB-KW"/>
</dbReference>
<comment type="similarity">
    <text evidence="9">Belongs to the ABC transporter superfamily. Lipid exporter (TC 3.A.1.106) family.</text>
</comment>
<dbReference type="InterPro" id="IPR027417">
    <property type="entry name" value="P-loop_NTPase"/>
</dbReference>
<proteinExistence type="inferred from homology"/>
<dbReference type="InterPro" id="IPR036640">
    <property type="entry name" value="ABC1_TM_sf"/>
</dbReference>
<keyword evidence="5" id="KW-0547">Nucleotide-binding</keyword>
<dbReference type="AlphaFoldDB" id="A0A0S2M4Y4"/>
<dbReference type="Gene3D" id="3.40.50.300">
    <property type="entry name" value="P-loop containing nucleotide triphosphate hydrolases"/>
    <property type="match status" value="1"/>
</dbReference>
<feature type="domain" description="ABC transmembrane type-1" evidence="13">
    <location>
        <begin position="47"/>
        <end position="335"/>
    </location>
</feature>
<dbReference type="PANTHER" id="PTHR43394:SF1">
    <property type="entry name" value="ATP-BINDING CASSETTE SUB-FAMILY B MEMBER 10, MITOCHONDRIAL"/>
    <property type="match status" value="1"/>
</dbReference>
<name>A0A0S2M4Y4_9MICC</name>
<dbReference type="InterPro" id="IPR039421">
    <property type="entry name" value="Type_1_exporter"/>
</dbReference>
<organism evidence="14 15">
    <name type="scientific">Arthrobacter alpinus</name>
    <dbReference type="NCBI Taxonomy" id="656366"/>
    <lineage>
        <taxon>Bacteria</taxon>
        <taxon>Bacillati</taxon>
        <taxon>Actinomycetota</taxon>
        <taxon>Actinomycetes</taxon>
        <taxon>Micrococcales</taxon>
        <taxon>Micrococcaceae</taxon>
        <taxon>Arthrobacter</taxon>
    </lineage>
</organism>
<evidence type="ECO:0000256" key="4">
    <source>
        <dbReference type="ARBA" id="ARBA00022692"/>
    </source>
</evidence>
<keyword evidence="4 11" id="KW-0812">Transmembrane</keyword>
<comment type="subcellular location">
    <subcellularLocation>
        <location evidence="1">Cell membrane</location>
        <topology evidence="1">Multi-pass membrane protein</topology>
    </subcellularLocation>
</comment>
<evidence type="ECO:0000259" key="13">
    <source>
        <dbReference type="PROSITE" id="PS50929"/>
    </source>
</evidence>
<dbReference type="GO" id="GO:0015421">
    <property type="term" value="F:ABC-type oligopeptide transporter activity"/>
    <property type="evidence" value="ECO:0007669"/>
    <property type="project" value="TreeGrafter"/>
</dbReference>
<evidence type="ECO:0000256" key="2">
    <source>
        <dbReference type="ARBA" id="ARBA00022448"/>
    </source>
</evidence>
<evidence type="ECO:0000256" key="3">
    <source>
        <dbReference type="ARBA" id="ARBA00022475"/>
    </source>
</evidence>
<evidence type="ECO:0000256" key="5">
    <source>
        <dbReference type="ARBA" id="ARBA00022741"/>
    </source>
</evidence>
<evidence type="ECO:0000256" key="1">
    <source>
        <dbReference type="ARBA" id="ARBA00004651"/>
    </source>
</evidence>
<evidence type="ECO:0000256" key="10">
    <source>
        <dbReference type="SAM" id="MobiDB-lite"/>
    </source>
</evidence>
<keyword evidence="6" id="KW-0067">ATP-binding</keyword>
<dbReference type="PROSITE" id="PS50929">
    <property type="entry name" value="ABC_TM1F"/>
    <property type="match status" value="1"/>
</dbReference>
<dbReference type="Gene3D" id="1.20.1560.10">
    <property type="entry name" value="ABC transporter type 1, transmembrane domain"/>
    <property type="match status" value="1"/>
</dbReference>
<dbReference type="InterPro" id="IPR017871">
    <property type="entry name" value="ABC_transporter-like_CS"/>
</dbReference>
<keyword evidence="2" id="KW-0813">Transport</keyword>